<dbReference type="EMBL" id="MLYV02001116">
    <property type="protein sequence ID" value="PSR73055.1"/>
    <property type="molecule type" value="Genomic_DNA"/>
</dbReference>
<keyword evidence="3" id="KW-1185">Reference proteome</keyword>
<dbReference type="SUPFAM" id="SSF56645">
    <property type="entry name" value="Acyl-CoA dehydrogenase NM domain-like"/>
    <property type="match status" value="1"/>
</dbReference>
<proteinExistence type="predicted"/>
<reference evidence="2 3" key="1">
    <citation type="submission" date="2018-02" db="EMBL/GenBank/DDBJ databases">
        <title>Genome sequence of the basidiomycete white-rot fungus Phlebia centrifuga.</title>
        <authorList>
            <person name="Granchi Z."/>
            <person name="Peng M."/>
            <person name="de Vries R.P."/>
            <person name="Hilden K."/>
            <person name="Makela M.R."/>
            <person name="Grigoriev I."/>
            <person name="Riley R."/>
        </authorList>
    </citation>
    <scope>NUCLEOTIDE SEQUENCE [LARGE SCALE GENOMIC DNA]</scope>
    <source>
        <strain evidence="2 3">FBCC195</strain>
    </source>
</reference>
<dbReference type="GO" id="GO:0005504">
    <property type="term" value="F:fatty acid binding"/>
    <property type="evidence" value="ECO:0007669"/>
    <property type="project" value="TreeGrafter"/>
</dbReference>
<dbReference type="Pfam" id="PF22924">
    <property type="entry name" value="ACOX_C_alpha1"/>
    <property type="match status" value="1"/>
</dbReference>
<dbReference type="InterPro" id="IPR046373">
    <property type="entry name" value="Acyl-CoA_Oxase/DH_mid-dom_sf"/>
</dbReference>
<protein>
    <recommendedName>
        <fullName evidence="1">Acyl-CoA oxidase C-alpha1 domain-containing protein</fullName>
    </recommendedName>
</protein>
<feature type="domain" description="Acyl-CoA oxidase C-alpha1" evidence="1">
    <location>
        <begin position="265"/>
        <end position="393"/>
    </location>
</feature>
<dbReference type="InterPro" id="IPR009100">
    <property type="entry name" value="AcylCoA_DH/oxidase_NM_dom_sf"/>
</dbReference>
<dbReference type="GO" id="GO:0033540">
    <property type="term" value="P:fatty acid beta-oxidation using acyl-CoA oxidase"/>
    <property type="evidence" value="ECO:0007669"/>
    <property type="project" value="TreeGrafter"/>
</dbReference>
<dbReference type="Gene3D" id="2.40.110.10">
    <property type="entry name" value="Butyryl-CoA Dehydrogenase, subunit A, domain 2"/>
    <property type="match status" value="1"/>
</dbReference>
<dbReference type="OrthoDB" id="538336at2759"/>
<evidence type="ECO:0000259" key="1">
    <source>
        <dbReference type="Pfam" id="PF22924"/>
    </source>
</evidence>
<dbReference type="GO" id="GO:0005777">
    <property type="term" value="C:peroxisome"/>
    <property type="evidence" value="ECO:0007669"/>
    <property type="project" value="InterPro"/>
</dbReference>
<accession>A0A2R6NKZ9</accession>
<sequence>MSSTPHRALHLLSTPLFTTPTYALSRAEKSKLAYERAKATVLAYRLTMDDILTLSPKFWELHQDPIMALDGGAMTLMTIQVNLTSGTIARYAVHRPDLVPLVEDLLRYRKHGQFLMTEIGHGLDIANLETTATLLPTGEFLLNTPTPAAAKFMPPTVPAGSPAVAVVWAKLMVGGEDRGIRPFIVPLNDGKQMCSGVKSTLLPERGGPNPVNHAITSFHNVRLSPESLLGSLDKASSPRLALTQSMWRVVCGTIAIGSLVLPIMKCYATIGAMYSLRRQVGTPDKRIPIMHFRTQQIPILTLTAQVYVMEAFVQWCTKLFSDTTMDARVRHAIAGILKTTIVGHANAGGIAIADRCGVQGLFAHNQLTTMHNETRGIAIAEGDVLVLSIKLATEMLQGRYKMPVSTDSESLLARHELGLFEENRATLASCSHHRSNDVNRLILPNCQPMIESMGHRMAYDAAVAAGVDSSLIDLYVVSVVKQDAAWYSENAEFGRRALAELETKALDAVLPQAGTLIRQMGVEPWVSSKIVSDERWDAFVDTLETFEGKSDFEVITGEREQQLQSQMVRSHL</sequence>
<evidence type="ECO:0000313" key="3">
    <source>
        <dbReference type="Proteomes" id="UP000186601"/>
    </source>
</evidence>
<dbReference type="SUPFAM" id="SSF47203">
    <property type="entry name" value="Acyl-CoA dehydrogenase C-terminal domain-like"/>
    <property type="match status" value="1"/>
</dbReference>
<dbReference type="InterPro" id="IPR055060">
    <property type="entry name" value="ACOX_C_alpha1"/>
</dbReference>
<organism evidence="2 3">
    <name type="scientific">Hermanssonia centrifuga</name>
    <dbReference type="NCBI Taxonomy" id="98765"/>
    <lineage>
        <taxon>Eukaryota</taxon>
        <taxon>Fungi</taxon>
        <taxon>Dikarya</taxon>
        <taxon>Basidiomycota</taxon>
        <taxon>Agaricomycotina</taxon>
        <taxon>Agaricomycetes</taxon>
        <taxon>Polyporales</taxon>
        <taxon>Meruliaceae</taxon>
        <taxon>Hermanssonia</taxon>
    </lineage>
</organism>
<dbReference type="PANTHER" id="PTHR10909">
    <property type="entry name" value="ELECTRON TRANSPORT OXIDOREDUCTASE"/>
    <property type="match status" value="1"/>
</dbReference>
<dbReference type="AlphaFoldDB" id="A0A2R6NKZ9"/>
<dbReference type="GO" id="GO:0071949">
    <property type="term" value="F:FAD binding"/>
    <property type="evidence" value="ECO:0007669"/>
    <property type="project" value="InterPro"/>
</dbReference>
<dbReference type="InterPro" id="IPR012258">
    <property type="entry name" value="Acyl-CoA_oxidase"/>
</dbReference>
<dbReference type="GO" id="GO:0055088">
    <property type="term" value="P:lipid homeostasis"/>
    <property type="evidence" value="ECO:0007669"/>
    <property type="project" value="TreeGrafter"/>
</dbReference>
<dbReference type="STRING" id="98765.A0A2R6NKZ9"/>
<comment type="caution">
    <text evidence="2">The sequence shown here is derived from an EMBL/GenBank/DDBJ whole genome shotgun (WGS) entry which is preliminary data.</text>
</comment>
<gene>
    <name evidence="2" type="ORF">PHLCEN_2v11077</name>
</gene>
<dbReference type="GO" id="GO:0003997">
    <property type="term" value="F:acyl-CoA oxidase activity"/>
    <property type="evidence" value="ECO:0007669"/>
    <property type="project" value="InterPro"/>
</dbReference>
<name>A0A2R6NKZ9_9APHY</name>
<evidence type="ECO:0000313" key="2">
    <source>
        <dbReference type="EMBL" id="PSR73055.1"/>
    </source>
</evidence>
<dbReference type="InterPro" id="IPR036250">
    <property type="entry name" value="AcylCo_DH-like_C"/>
</dbReference>
<dbReference type="PANTHER" id="PTHR10909:SF382">
    <property type="entry name" value="ACYL-COENZYME A OXIDASE"/>
    <property type="match status" value="1"/>
</dbReference>
<dbReference type="Proteomes" id="UP000186601">
    <property type="component" value="Unassembled WGS sequence"/>
</dbReference>
<dbReference type="Gene3D" id="1.20.140.10">
    <property type="entry name" value="Butyryl-CoA Dehydrogenase, subunit A, domain 3"/>
    <property type="match status" value="1"/>
</dbReference>